<dbReference type="Pfam" id="PF21419">
    <property type="entry name" value="RoxA-like_Cyt-c"/>
    <property type="match status" value="1"/>
</dbReference>
<dbReference type="EMBL" id="JAVSKO010000003">
    <property type="protein sequence ID" value="MDT3467860.1"/>
    <property type="molecule type" value="Genomic_DNA"/>
</dbReference>
<comment type="caution">
    <text evidence="17">The sequence shown here is derived from an EMBL/GenBank/DDBJ whole genome shotgun (WGS) entry which is preliminary data.</text>
</comment>
<evidence type="ECO:0000256" key="2">
    <source>
        <dbReference type="ARBA" id="ARBA00004856"/>
    </source>
</evidence>
<keyword evidence="7" id="KW-0574">Periplasm</keyword>
<dbReference type="PIRSF" id="PIRSF000294">
    <property type="entry name" value="Cytochrome-c_peroxidase"/>
    <property type="match status" value="1"/>
</dbReference>
<proteinExistence type="predicted"/>
<feature type="binding site" description="covalent" evidence="13">
    <location>
        <position position="247"/>
    </location>
    <ligand>
        <name>heme c</name>
        <dbReference type="ChEBI" id="CHEBI:61717"/>
        <label>2</label>
    </ligand>
</feature>
<evidence type="ECO:0000256" key="10">
    <source>
        <dbReference type="ARBA" id="ARBA00023004"/>
    </source>
</evidence>
<evidence type="ECO:0000256" key="9">
    <source>
        <dbReference type="ARBA" id="ARBA00023002"/>
    </source>
</evidence>
<comment type="cofactor">
    <cofactor evidence="13">
        <name>heme</name>
        <dbReference type="ChEBI" id="CHEBI:30413"/>
    </cofactor>
    <text evidence="13">Binds 2 heme groups.</text>
</comment>
<evidence type="ECO:0000256" key="6">
    <source>
        <dbReference type="ARBA" id="ARBA00022729"/>
    </source>
</evidence>
<dbReference type="InterPro" id="IPR009056">
    <property type="entry name" value="Cyt_c-like_dom"/>
</dbReference>
<dbReference type="InterPro" id="IPR036909">
    <property type="entry name" value="Cyt_c-like_dom_sf"/>
</dbReference>
<feature type="domain" description="Cytochrome c" evidence="16">
    <location>
        <begin position="77"/>
        <end position="185"/>
    </location>
</feature>
<evidence type="ECO:0000313" key="18">
    <source>
        <dbReference type="Proteomes" id="UP001251948"/>
    </source>
</evidence>
<sequence length="365" mass="39424">MLVSAVLASAAQPRPSQPVCAPAPGKAERWDGACLRALYSSPSTRWPAPEVEPGVAWKELAPLPSPVDPPDNPSTPAKVALGRRLFFDPVLSKSRQLACASCHDPDLGWADGRRVSFGHDRQPGRRNAPSVATSAHVAPLFWDGRAATLEAQALHPIADPIEMGFSARGAVRRLRRDASYRADFAAVFAQPRIDAAQLGQAIAAFERSLSPRNSRFDRFLRGDTRALDDTQLRGLHLFRTQAGCMNCHSGAALTDNGFHNLGLHFRGRSRQDLGRYEVTGDPADSGRFRTPSLRGVAATAPYMHNGMIPKLSGVLAFYNVGGARPRAPAALPADAAPFPEPDPLLRPRGLGRQDLQDIEAFLQSL</sequence>
<dbReference type="GO" id="GO:0042597">
    <property type="term" value="C:periplasmic space"/>
    <property type="evidence" value="ECO:0007669"/>
    <property type="project" value="UniProtKB-SubCell"/>
</dbReference>
<gene>
    <name evidence="17" type="ORF">ROV92_07605</name>
</gene>
<dbReference type="PANTHER" id="PTHR30600">
    <property type="entry name" value="CYTOCHROME C PEROXIDASE-RELATED"/>
    <property type="match status" value="1"/>
</dbReference>
<comment type="pathway">
    <text evidence="2">One-carbon metabolism; methylamine degradation.</text>
</comment>
<dbReference type="InterPro" id="IPR051395">
    <property type="entry name" value="Cytochrome_c_Peroxidase/MauG"/>
</dbReference>
<protein>
    <recommendedName>
        <fullName evidence="12">Methylamine utilization protein MauG</fullName>
    </recommendedName>
</protein>
<evidence type="ECO:0000256" key="14">
    <source>
        <dbReference type="PIRSR" id="PIRSR000294-2"/>
    </source>
</evidence>
<dbReference type="GO" id="GO:0004130">
    <property type="term" value="F:cytochrome-c peroxidase activity"/>
    <property type="evidence" value="ECO:0007669"/>
    <property type="project" value="TreeGrafter"/>
</dbReference>
<dbReference type="GO" id="GO:0046872">
    <property type="term" value="F:metal ion binding"/>
    <property type="evidence" value="ECO:0007669"/>
    <property type="project" value="UniProtKB-KW"/>
</dbReference>
<keyword evidence="4 13" id="KW-0349">Heme</keyword>
<feature type="binding site" description="axial binding residue" evidence="14">
    <location>
        <position position="248"/>
    </location>
    <ligand>
        <name>heme c</name>
        <dbReference type="ChEBI" id="CHEBI:61717"/>
        <label>2</label>
    </ligand>
    <ligandPart>
        <name>Fe</name>
        <dbReference type="ChEBI" id="CHEBI:18248"/>
    </ligandPart>
</feature>
<keyword evidence="8" id="KW-0249">Electron transport</keyword>
<dbReference type="GO" id="GO:0020037">
    <property type="term" value="F:heme binding"/>
    <property type="evidence" value="ECO:0007669"/>
    <property type="project" value="InterPro"/>
</dbReference>
<evidence type="ECO:0000256" key="15">
    <source>
        <dbReference type="SAM" id="MobiDB-lite"/>
    </source>
</evidence>
<keyword evidence="6" id="KW-0732">Signal</keyword>
<comment type="function">
    <text evidence="11">Involved in methylamine metabolism. Essential for the maturation of the beta subunit of MADH, presumably via a step in the biosynthesis of tryptophan tryptophylquinone (TTQ), the cofactor of MADH.</text>
</comment>
<feature type="region of interest" description="Disordered" evidence="15">
    <location>
        <begin position="1"/>
        <end position="24"/>
    </location>
</feature>
<keyword evidence="5 14" id="KW-0479">Metal-binding</keyword>
<feature type="binding site" description="covalent" evidence="13">
    <location>
        <position position="102"/>
    </location>
    <ligand>
        <name>heme c</name>
        <dbReference type="ChEBI" id="CHEBI:61717"/>
        <label>1</label>
    </ligand>
</feature>
<evidence type="ECO:0000256" key="11">
    <source>
        <dbReference type="ARBA" id="ARBA00058991"/>
    </source>
</evidence>
<keyword evidence="17" id="KW-0575">Peroxidase</keyword>
<evidence type="ECO:0000259" key="16">
    <source>
        <dbReference type="PROSITE" id="PS51007"/>
    </source>
</evidence>
<evidence type="ECO:0000256" key="12">
    <source>
        <dbReference type="ARBA" id="ARBA00073576"/>
    </source>
</evidence>
<dbReference type="InterPro" id="IPR026259">
    <property type="entry name" value="MauG/Cytc_peroxidase"/>
</dbReference>
<dbReference type="Gene3D" id="1.10.760.10">
    <property type="entry name" value="Cytochrome c-like domain"/>
    <property type="match status" value="2"/>
</dbReference>
<dbReference type="InterPro" id="IPR004852">
    <property type="entry name" value="Di-haem_cyt_c_peroxidsae"/>
</dbReference>
<accession>A0AAJ2JA95</accession>
<reference evidence="17" key="1">
    <citation type="submission" date="2023-07" db="EMBL/GenBank/DDBJ databases">
        <title>Comparative genomics of clinical Stenotrophomonas maltophilia isolates reveals regions of diversity which correlate with colonization and persistence in vivo.</title>
        <authorList>
            <person name="Mcdaniel M.S."/>
            <person name="Swords W.E."/>
            <person name="Sumpter N.A."/>
            <person name="Lindgren N.R."/>
            <person name="Billiot C.E."/>
        </authorList>
    </citation>
    <scope>NUCLEOTIDE SEQUENCE</scope>
    <source>
        <strain evidence="17">Ism4</strain>
    </source>
</reference>
<comment type="PTM">
    <text evidence="13">Binds 2 heme groups per subunit.</text>
</comment>
<dbReference type="Pfam" id="PF03150">
    <property type="entry name" value="CCP_MauG"/>
    <property type="match status" value="1"/>
</dbReference>
<dbReference type="FunFam" id="1.10.760.10:FF:000019">
    <property type="entry name" value="Di-heme cytochrome C peroxidase"/>
    <property type="match status" value="1"/>
</dbReference>
<feature type="binding site" description="covalent" evidence="13">
    <location>
        <position position="99"/>
    </location>
    <ligand>
        <name>heme c</name>
        <dbReference type="ChEBI" id="CHEBI:61717"/>
        <label>1</label>
    </ligand>
</feature>
<evidence type="ECO:0000256" key="13">
    <source>
        <dbReference type="PIRSR" id="PIRSR000294-1"/>
    </source>
</evidence>
<evidence type="ECO:0000256" key="4">
    <source>
        <dbReference type="ARBA" id="ARBA00022617"/>
    </source>
</evidence>
<name>A0AAJ2JA95_STEMA</name>
<keyword evidence="9 17" id="KW-0560">Oxidoreductase</keyword>
<evidence type="ECO:0000313" key="17">
    <source>
        <dbReference type="EMBL" id="MDT3467860.1"/>
    </source>
</evidence>
<evidence type="ECO:0000256" key="1">
    <source>
        <dbReference type="ARBA" id="ARBA00004418"/>
    </source>
</evidence>
<feature type="binding site" description="covalent" evidence="13">
    <location>
        <position position="244"/>
    </location>
    <ligand>
        <name>heme c</name>
        <dbReference type="ChEBI" id="CHEBI:61717"/>
        <label>2</label>
    </ligand>
</feature>
<dbReference type="RefSeq" id="WP_308309310.1">
    <property type="nucleotide sequence ID" value="NZ_JAVSKO010000003.1"/>
</dbReference>
<keyword evidence="10 14" id="KW-0408">Iron</keyword>
<evidence type="ECO:0000256" key="5">
    <source>
        <dbReference type="ARBA" id="ARBA00022723"/>
    </source>
</evidence>
<feature type="binding site" description="axial binding residue" evidence="14">
    <location>
        <position position="103"/>
    </location>
    <ligand>
        <name>heme c</name>
        <dbReference type="ChEBI" id="CHEBI:61717"/>
        <label>1</label>
    </ligand>
    <ligandPart>
        <name>Fe</name>
        <dbReference type="ChEBI" id="CHEBI:18248"/>
    </ligandPart>
</feature>
<feature type="domain" description="Cytochrome c" evidence="16">
    <location>
        <begin position="229"/>
        <end position="365"/>
    </location>
</feature>
<comment type="subcellular location">
    <subcellularLocation>
        <location evidence="1">Periplasm</location>
    </subcellularLocation>
</comment>
<dbReference type="Proteomes" id="UP001251948">
    <property type="component" value="Unassembled WGS sequence"/>
</dbReference>
<organism evidence="17 18">
    <name type="scientific">Stenotrophomonas maltophilia</name>
    <name type="common">Pseudomonas maltophilia</name>
    <name type="synonym">Xanthomonas maltophilia</name>
    <dbReference type="NCBI Taxonomy" id="40324"/>
    <lineage>
        <taxon>Bacteria</taxon>
        <taxon>Pseudomonadati</taxon>
        <taxon>Pseudomonadota</taxon>
        <taxon>Gammaproteobacteria</taxon>
        <taxon>Lysobacterales</taxon>
        <taxon>Lysobacteraceae</taxon>
        <taxon>Stenotrophomonas</taxon>
        <taxon>Stenotrophomonas maltophilia group</taxon>
    </lineage>
</organism>
<dbReference type="SUPFAM" id="SSF46626">
    <property type="entry name" value="Cytochrome c"/>
    <property type="match status" value="2"/>
</dbReference>
<evidence type="ECO:0000256" key="7">
    <source>
        <dbReference type="ARBA" id="ARBA00022764"/>
    </source>
</evidence>
<keyword evidence="3" id="KW-0813">Transport</keyword>
<dbReference type="GO" id="GO:0009055">
    <property type="term" value="F:electron transfer activity"/>
    <property type="evidence" value="ECO:0007669"/>
    <property type="project" value="InterPro"/>
</dbReference>
<dbReference type="PROSITE" id="PS51007">
    <property type="entry name" value="CYTC"/>
    <property type="match status" value="2"/>
</dbReference>
<feature type="binding site" description="axial binding residue" evidence="14">
    <location>
        <position position="119"/>
    </location>
    <ligand>
        <name>heme c</name>
        <dbReference type="ChEBI" id="CHEBI:61717"/>
        <label>1</label>
    </ligand>
    <ligandPart>
        <name>Fe</name>
        <dbReference type="ChEBI" id="CHEBI:18248"/>
    </ligandPart>
</feature>
<dbReference type="AlphaFoldDB" id="A0AAJ2JA95"/>
<evidence type="ECO:0000256" key="8">
    <source>
        <dbReference type="ARBA" id="ARBA00022982"/>
    </source>
</evidence>
<evidence type="ECO:0000256" key="3">
    <source>
        <dbReference type="ARBA" id="ARBA00022448"/>
    </source>
</evidence>